<reference evidence="2 3" key="1">
    <citation type="journal article" date="2024" name="J Genomics">
        <title>Draft genome sequencing and assembly of Favolaschia claudopus CIRM-BRFM 2984 isolated from oak limbs.</title>
        <authorList>
            <person name="Navarro D."/>
            <person name="Drula E."/>
            <person name="Chaduli D."/>
            <person name="Cazenave R."/>
            <person name="Ahrendt S."/>
            <person name="Wang J."/>
            <person name="Lipzen A."/>
            <person name="Daum C."/>
            <person name="Barry K."/>
            <person name="Grigoriev I.V."/>
            <person name="Favel A."/>
            <person name="Rosso M.N."/>
            <person name="Martin F."/>
        </authorList>
    </citation>
    <scope>NUCLEOTIDE SEQUENCE [LARGE SCALE GENOMIC DNA]</scope>
    <source>
        <strain evidence="2 3">CIRM-BRFM 2984</strain>
    </source>
</reference>
<keyword evidence="3" id="KW-1185">Reference proteome</keyword>
<feature type="compositionally biased region" description="Gly residues" evidence="1">
    <location>
        <begin position="41"/>
        <end position="58"/>
    </location>
</feature>
<evidence type="ECO:0000313" key="3">
    <source>
        <dbReference type="Proteomes" id="UP001362999"/>
    </source>
</evidence>
<sequence>MHAFVSDMPNTTAAMTVGVSGIAPPEALRVLRKTIRRNAAGQGGRRGGSEGGATGNGSGASNECEGTETIILLLDPRISSRRREEIGDVFKGGLRSTGEKDSADRAVGGVEVDKEKILMIRIVNGDPHGSVLLDSISHSTGVDGDILGRIMADSVKLSATYNTIGHIRFLEVTLERFKCRSSRDLILDKILIVLVDMGVEVGDDHTIKGKIVGFSTRTSIYNPESVETEKEDLEILHKLGPIGPIEDDSEDISQSCGDRGWSHVITGKC</sequence>
<gene>
    <name evidence="2" type="ORF">R3P38DRAFT_3096489</name>
</gene>
<dbReference type="AlphaFoldDB" id="A0AAV9ZP49"/>
<feature type="region of interest" description="Disordered" evidence="1">
    <location>
        <begin position="37"/>
        <end position="63"/>
    </location>
</feature>
<organism evidence="2 3">
    <name type="scientific">Favolaschia claudopus</name>
    <dbReference type="NCBI Taxonomy" id="2862362"/>
    <lineage>
        <taxon>Eukaryota</taxon>
        <taxon>Fungi</taxon>
        <taxon>Dikarya</taxon>
        <taxon>Basidiomycota</taxon>
        <taxon>Agaricomycotina</taxon>
        <taxon>Agaricomycetes</taxon>
        <taxon>Agaricomycetidae</taxon>
        <taxon>Agaricales</taxon>
        <taxon>Marasmiineae</taxon>
        <taxon>Mycenaceae</taxon>
        <taxon>Favolaschia</taxon>
    </lineage>
</organism>
<protein>
    <submittedName>
        <fullName evidence="2">Uncharacterized protein</fullName>
    </submittedName>
</protein>
<feature type="non-terminal residue" evidence="2">
    <location>
        <position position="269"/>
    </location>
</feature>
<proteinExistence type="predicted"/>
<evidence type="ECO:0000256" key="1">
    <source>
        <dbReference type="SAM" id="MobiDB-lite"/>
    </source>
</evidence>
<comment type="caution">
    <text evidence="2">The sequence shown here is derived from an EMBL/GenBank/DDBJ whole genome shotgun (WGS) entry which is preliminary data.</text>
</comment>
<accession>A0AAV9ZP49</accession>
<name>A0AAV9ZP49_9AGAR</name>
<dbReference type="EMBL" id="JAWWNJ010000124">
    <property type="protein sequence ID" value="KAK6988279.1"/>
    <property type="molecule type" value="Genomic_DNA"/>
</dbReference>
<evidence type="ECO:0000313" key="2">
    <source>
        <dbReference type="EMBL" id="KAK6988279.1"/>
    </source>
</evidence>
<dbReference type="Proteomes" id="UP001362999">
    <property type="component" value="Unassembled WGS sequence"/>
</dbReference>